<comment type="caution">
    <text evidence="1">The sequence shown here is derived from an EMBL/GenBank/DDBJ whole genome shotgun (WGS) entry which is preliminary data.</text>
</comment>
<dbReference type="Proteomes" id="UP000001218">
    <property type="component" value="Unassembled WGS sequence"/>
</dbReference>
<gene>
    <name evidence="1" type="ORF">HMPREF1077_01547</name>
</gene>
<dbReference type="HOGENOM" id="CLU_209998_0_0_10"/>
<organism evidence="1 2">
    <name type="scientific">Parabacteroides johnsonii CL02T12C29</name>
    <dbReference type="NCBI Taxonomy" id="999419"/>
    <lineage>
        <taxon>Bacteria</taxon>
        <taxon>Pseudomonadati</taxon>
        <taxon>Bacteroidota</taxon>
        <taxon>Bacteroidia</taxon>
        <taxon>Bacteroidales</taxon>
        <taxon>Tannerellaceae</taxon>
        <taxon>Parabacteroides</taxon>
    </lineage>
</organism>
<accession>K5Z6W3</accession>
<dbReference type="EMBL" id="AGZP01000015">
    <property type="protein sequence ID" value="EKN11289.1"/>
    <property type="molecule type" value="Genomic_DNA"/>
</dbReference>
<sequence>MMMRVCQISVFMECRQRRRVQILLTIDKINLCPSVYSESSASGNINLTHPHND</sequence>
<reference evidence="1 2" key="1">
    <citation type="submission" date="2012-02" db="EMBL/GenBank/DDBJ databases">
        <title>The Genome Sequence of Parabacteroides johnsonii CL02T12C29.</title>
        <authorList>
            <consortium name="The Broad Institute Genome Sequencing Platform"/>
            <person name="Earl A."/>
            <person name="Ward D."/>
            <person name="Feldgarden M."/>
            <person name="Gevers D."/>
            <person name="Zitomersky N.L."/>
            <person name="Coyne M.J."/>
            <person name="Comstock L.E."/>
            <person name="Young S.K."/>
            <person name="Zeng Q."/>
            <person name="Gargeya S."/>
            <person name="Fitzgerald M."/>
            <person name="Haas B."/>
            <person name="Abouelleil A."/>
            <person name="Alvarado L."/>
            <person name="Arachchi H.M."/>
            <person name="Berlin A."/>
            <person name="Chapman S.B."/>
            <person name="Gearin G."/>
            <person name="Goldberg J."/>
            <person name="Griggs A."/>
            <person name="Gujja S."/>
            <person name="Hansen M."/>
            <person name="Heiman D."/>
            <person name="Howarth C."/>
            <person name="Larimer J."/>
            <person name="Lui A."/>
            <person name="MacDonald P.J.P."/>
            <person name="McCowen C."/>
            <person name="Montmayeur A."/>
            <person name="Murphy C."/>
            <person name="Neiman D."/>
            <person name="Pearson M."/>
            <person name="Priest M."/>
            <person name="Roberts A."/>
            <person name="Saif S."/>
            <person name="Shea T."/>
            <person name="Sisk P."/>
            <person name="Stolte C."/>
            <person name="Sykes S."/>
            <person name="Wortman J."/>
            <person name="Nusbaum C."/>
            <person name="Birren B."/>
        </authorList>
    </citation>
    <scope>NUCLEOTIDE SEQUENCE [LARGE SCALE GENOMIC DNA]</scope>
    <source>
        <strain evidence="1 2">CL02T12C29</strain>
    </source>
</reference>
<name>K5Z6W3_9BACT</name>
<evidence type="ECO:0000313" key="2">
    <source>
        <dbReference type="Proteomes" id="UP000001218"/>
    </source>
</evidence>
<evidence type="ECO:0000313" key="1">
    <source>
        <dbReference type="EMBL" id="EKN11289.1"/>
    </source>
</evidence>
<dbReference type="AlphaFoldDB" id="K5Z6W3"/>
<proteinExistence type="predicted"/>
<protein>
    <submittedName>
        <fullName evidence="1">Uncharacterized protein</fullName>
    </submittedName>
</protein>